<keyword evidence="1" id="KW-0175">Coiled coil</keyword>
<accession>A0AAE0LYS3</accession>
<feature type="compositionally biased region" description="Low complexity" evidence="2">
    <location>
        <begin position="210"/>
        <end position="230"/>
    </location>
</feature>
<evidence type="ECO:0000256" key="2">
    <source>
        <dbReference type="SAM" id="MobiDB-lite"/>
    </source>
</evidence>
<dbReference type="AlphaFoldDB" id="A0AAE0LYS3"/>
<evidence type="ECO:0000313" key="4">
    <source>
        <dbReference type="Proteomes" id="UP001283341"/>
    </source>
</evidence>
<keyword evidence="4" id="KW-1185">Reference proteome</keyword>
<dbReference type="EMBL" id="JAUEDM010000008">
    <property type="protein sequence ID" value="KAK3312871.1"/>
    <property type="molecule type" value="Genomic_DNA"/>
</dbReference>
<evidence type="ECO:0008006" key="5">
    <source>
        <dbReference type="Google" id="ProtNLM"/>
    </source>
</evidence>
<feature type="region of interest" description="Disordered" evidence="2">
    <location>
        <begin position="164"/>
        <end position="184"/>
    </location>
</feature>
<evidence type="ECO:0000313" key="3">
    <source>
        <dbReference type="EMBL" id="KAK3312871.1"/>
    </source>
</evidence>
<reference evidence="3" key="2">
    <citation type="submission" date="2023-06" db="EMBL/GenBank/DDBJ databases">
        <authorList>
            <consortium name="Lawrence Berkeley National Laboratory"/>
            <person name="Haridas S."/>
            <person name="Hensen N."/>
            <person name="Bonometti L."/>
            <person name="Westerberg I."/>
            <person name="Brannstrom I.O."/>
            <person name="Guillou S."/>
            <person name="Cros-Aarteil S."/>
            <person name="Calhoun S."/>
            <person name="Kuo A."/>
            <person name="Mondo S."/>
            <person name="Pangilinan J."/>
            <person name="Riley R."/>
            <person name="Labutti K."/>
            <person name="Andreopoulos B."/>
            <person name="Lipzen A."/>
            <person name="Chen C."/>
            <person name="Yanf M."/>
            <person name="Daum C."/>
            <person name="Ng V."/>
            <person name="Clum A."/>
            <person name="Steindorff A."/>
            <person name="Ohm R."/>
            <person name="Martin F."/>
            <person name="Silar P."/>
            <person name="Natvig D."/>
            <person name="Lalanne C."/>
            <person name="Gautier V."/>
            <person name="Ament-Velasquez S.L."/>
            <person name="Kruys A."/>
            <person name="Hutchinson M.I."/>
            <person name="Powell A.J."/>
            <person name="Barry K."/>
            <person name="Miller A.N."/>
            <person name="Grigoriev I.V."/>
            <person name="Debuchy R."/>
            <person name="Gladieux P."/>
            <person name="Thoren M.H."/>
            <person name="Johannesson H."/>
        </authorList>
    </citation>
    <scope>NUCLEOTIDE SEQUENCE</scope>
    <source>
        <strain evidence="3">CBS 118394</strain>
    </source>
</reference>
<feature type="compositionally biased region" description="Polar residues" evidence="2">
    <location>
        <begin position="253"/>
        <end position="266"/>
    </location>
</feature>
<feature type="region of interest" description="Disordered" evidence="2">
    <location>
        <begin position="210"/>
        <end position="266"/>
    </location>
</feature>
<name>A0AAE0LYS3_9PEZI</name>
<dbReference type="Proteomes" id="UP001283341">
    <property type="component" value="Unassembled WGS sequence"/>
</dbReference>
<sequence>MADPITITTSVLALVKICIKGFNLVHEYSSELQRADLKIQQLSRQCSSLKDVLEEMHGLYNLDKNKTDSKKRDNGEGSDSIDAAKVRARLADSENQFRILIEKLQPFLALGQTSSPNKMSIQSRISVTWSRDEIETLRDYIREERESIIAFISTRSHVMIYERHKRESGSQKSHDMPSKPGRVESVIGDEKFSSNDKLVNIAADIQHWHANSSQGQSPSSNSSAAPVSPQIPKSGSPRVSKWLRRTVKKEEPSTGSSGTVPLTTATGSTGITLVESYEEALPTEKDFRDPYGNLTAADVRNLKDQFRSALVLHREILAMKFADKSYGHIAAAKVAERDAILEIIVQTLQDWDPRSAFVGALEQQQIKFMLDTVPKVVQNMKQVRGQVGAL</sequence>
<organism evidence="3 4">
    <name type="scientific">Apodospora peruviana</name>
    <dbReference type="NCBI Taxonomy" id="516989"/>
    <lineage>
        <taxon>Eukaryota</taxon>
        <taxon>Fungi</taxon>
        <taxon>Dikarya</taxon>
        <taxon>Ascomycota</taxon>
        <taxon>Pezizomycotina</taxon>
        <taxon>Sordariomycetes</taxon>
        <taxon>Sordariomycetidae</taxon>
        <taxon>Sordariales</taxon>
        <taxon>Lasiosphaeriaceae</taxon>
        <taxon>Apodospora</taxon>
    </lineage>
</organism>
<reference evidence="3" key="1">
    <citation type="journal article" date="2023" name="Mol. Phylogenet. Evol.">
        <title>Genome-scale phylogeny and comparative genomics of the fungal order Sordariales.</title>
        <authorList>
            <person name="Hensen N."/>
            <person name="Bonometti L."/>
            <person name="Westerberg I."/>
            <person name="Brannstrom I.O."/>
            <person name="Guillou S."/>
            <person name="Cros-Aarteil S."/>
            <person name="Calhoun S."/>
            <person name="Haridas S."/>
            <person name="Kuo A."/>
            <person name="Mondo S."/>
            <person name="Pangilinan J."/>
            <person name="Riley R."/>
            <person name="LaButti K."/>
            <person name="Andreopoulos B."/>
            <person name="Lipzen A."/>
            <person name="Chen C."/>
            <person name="Yan M."/>
            <person name="Daum C."/>
            <person name="Ng V."/>
            <person name="Clum A."/>
            <person name="Steindorff A."/>
            <person name="Ohm R.A."/>
            <person name="Martin F."/>
            <person name="Silar P."/>
            <person name="Natvig D.O."/>
            <person name="Lalanne C."/>
            <person name="Gautier V."/>
            <person name="Ament-Velasquez S.L."/>
            <person name="Kruys A."/>
            <person name="Hutchinson M.I."/>
            <person name="Powell A.J."/>
            <person name="Barry K."/>
            <person name="Miller A.N."/>
            <person name="Grigoriev I.V."/>
            <person name="Debuchy R."/>
            <person name="Gladieux P."/>
            <person name="Hiltunen Thoren M."/>
            <person name="Johannesson H."/>
        </authorList>
    </citation>
    <scope>NUCLEOTIDE SEQUENCE</scope>
    <source>
        <strain evidence="3">CBS 118394</strain>
    </source>
</reference>
<feature type="coiled-coil region" evidence="1">
    <location>
        <begin position="25"/>
        <end position="52"/>
    </location>
</feature>
<proteinExistence type="predicted"/>
<protein>
    <recommendedName>
        <fullName evidence="5">Fungal N-terminal domain-containing protein</fullName>
    </recommendedName>
</protein>
<comment type="caution">
    <text evidence="3">The sequence shown here is derived from an EMBL/GenBank/DDBJ whole genome shotgun (WGS) entry which is preliminary data.</text>
</comment>
<evidence type="ECO:0000256" key="1">
    <source>
        <dbReference type="SAM" id="Coils"/>
    </source>
</evidence>
<feature type="compositionally biased region" description="Basic and acidic residues" evidence="2">
    <location>
        <begin position="164"/>
        <end position="177"/>
    </location>
</feature>
<gene>
    <name evidence="3" type="ORF">B0H66DRAFT_569045</name>
</gene>